<evidence type="ECO:0000256" key="4">
    <source>
        <dbReference type="ARBA" id="ARBA00022603"/>
    </source>
</evidence>
<dbReference type="Pfam" id="PF01035">
    <property type="entry name" value="DNA_binding_1"/>
    <property type="match status" value="1"/>
</dbReference>
<proteinExistence type="inferred from homology"/>
<dbReference type="SUPFAM" id="SSF53155">
    <property type="entry name" value="Methylated DNA-protein cysteine methyltransferase domain"/>
    <property type="match status" value="1"/>
</dbReference>
<dbReference type="GO" id="GO:0032259">
    <property type="term" value="P:methylation"/>
    <property type="evidence" value="ECO:0007669"/>
    <property type="project" value="UniProtKB-KW"/>
</dbReference>
<evidence type="ECO:0000259" key="9">
    <source>
        <dbReference type="Pfam" id="PF01035"/>
    </source>
</evidence>
<dbReference type="SUPFAM" id="SSF46767">
    <property type="entry name" value="Methylated DNA-protein cysteine methyltransferase, C-terminal domain"/>
    <property type="match status" value="1"/>
</dbReference>
<reference evidence="11 12" key="2">
    <citation type="submission" date="2017-06" db="EMBL/GenBank/DDBJ databases">
        <authorList>
            <consortium name="Pathogen Informatics"/>
        </authorList>
    </citation>
    <scope>NUCLEOTIDE SEQUENCE [LARGE SCALE GENOMIC DNA]</scope>
    <source>
        <strain evidence="11 12">NCTC13833</strain>
    </source>
</reference>
<reference evidence="10" key="1">
    <citation type="journal article" date="2014" name="Int. J. Syst. Evol. Microbiol.">
        <title>Complete genome of a new Firmicutes species belonging to the dominant human colonic microbiota ('Ruminococcus bicirculans') reveals two chromosomes and a selective capacity to utilize plant glucans.</title>
        <authorList>
            <consortium name="NISC Comparative Sequencing Program"/>
            <person name="Wegmann U."/>
            <person name="Louis P."/>
            <person name="Goesmann A."/>
            <person name="Henrissat B."/>
            <person name="Duncan S.H."/>
            <person name="Flint H.J."/>
        </authorList>
    </citation>
    <scope>NUCLEOTIDE SEQUENCE</scope>
    <source>
        <strain evidence="10">CCM 4175</strain>
    </source>
</reference>
<keyword evidence="6" id="KW-0227">DNA damage</keyword>
<reference evidence="10" key="4">
    <citation type="submission" date="2024-05" db="EMBL/GenBank/DDBJ databases">
        <authorList>
            <person name="Sun Q."/>
            <person name="Sedlacek I."/>
        </authorList>
    </citation>
    <scope>NUCLEOTIDE SEQUENCE</scope>
    <source>
        <strain evidence="10">CCM 4175</strain>
    </source>
</reference>
<reference evidence="13" key="3">
    <citation type="journal article" date="2019" name="Int. J. Syst. Evol. Microbiol.">
        <title>The Global Catalogue of Microorganisms (GCM) 10K type strain sequencing project: providing services to taxonomists for standard genome sequencing and annotation.</title>
        <authorList>
            <consortium name="The Broad Institute Genomics Platform"/>
            <consortium name="The Broad Institute Genome Sequencing Center for Infectious Disease"/>
            <person name="Wu L."/>
            <person name="Ma J."/>
        </authorList>
    </citation>
    <scope>NUCLEOTIDE SEQUENCE [LARGE SCALE GENOMIC DNA]</scope>
    <source>
        <strain evidence="13">CCM 4175</strain>
    </source>
</reference>
<dbReference type="Proteomes" id="UP000243706">
    <property type="component" value="Chromosome 1"/>
</dbReference>
<dbReference type="NCBIfam" id="TIGR00589">
    <property type="entry name" value="ogt"/>
    <property type="match status" value="1"/>
</dbReference>
<keyword evidence="5 11" id="KW-0808">Transferase</keyword>
<dbReference type="GO" id="GO:0003908">
    <property type="term" value="F:methylated-DNA-[protein]-cysteine S-methyltransferase activity"/>
    <property type="evidence" value="ECO:0007669"/>
    <property type="project" value="UniProtKB-EC"/>
</dbReference>
<sequence length="170" mass="18980">MYLYYQHIQIPLGCMTAVVNDKALLGLSFTDSNDYQTAWEKLKKQGTLIQISTHPIINQIALELEAFFHGTCQEFKTPVAYVIGTPFQQDVWRALKALSYGDQVTYGNIAEAIGKPKSVRAVATAIGLNPLSIIVPCHRVLRKDGRLGGFNSGLHRKKYLISLEGGRWNE</sequence>
<evidence type="ECO:0000256" key="7">
    <source>
        <dbReference type="ARBA" id="ARBA00023204"/>
    </source>
</evidence>
<organism evidence="11 12">
    <name type="scientific">Staphylococcus muscae</name>
    <dbReference type="NCBI Taxonomy" id="1294"/>
    <lineage>
        <taxon>Bacteria</taxon>
        <taxon>Bacillati</taxon>
        <taxon>Bacillota</taxon>
        <taxon>Bacilli</taxon>
        <taxon>Bacillales</taxon>
        <taxon>Staphylococcaceae</taxon>
        <taxon>Staphylococcus</taxon>
    </lineage>
</organism>
<accession>A0A240C6P3</accession>
<evidence type="ECO:0000256" key="2">
    <source>
        <dbReference type="ARBA" id="ARBA00008711"/>
    </source>
</evidence>
<dbReference type="PANTHER" id="PTHR10815">
    <property type="entry name" value="METHYLATED-DNA--PROTEIN-CYSTEINE METHYLTRANSFERASE"/>
    <property type="match status" value="1"/>
</dbReference>
<dbReference type="Proteomes" id="UP000652995">
    <property type="component" value="Unassembled WGS sequence"/>
</dbReference>
<dbReference type="InterPro" id="IPR036388">
    <property type="entry name" value="WH-like_DNA-bd_sf"/>
</dbReference>
<dbReference type="EMBL" id="LT906464">
    <property type="protein sequence ID" value="SNW03282.1"/>
    <property type="molecule type" value="Genomic_DNA"/>
</dbReference>
<keyword evidence="7" id="KW-0234">DNA repair</keyword>
<evidence type="ECO:0000256" key="3">
    <source>
        <dbReference type="ARBA" id="ARBA00011918"/>
    </source>
</evidence>
<dbReference type="InterPro" id="IPR014048">
    <property type="entry name" value="MethylDNA_cys_MeTrfase_DNA-bd"/>
</dbReference>
<feature type="domain" description="Methylated-DNA-[protein]-cysteine S-methyltransferase DNA binding" evidence="9">
    <location>
        <begin position="86"/>
        <end position="165"/>
    </location>
</feature>
<evidence type="ECO:0000313" key="12">
    <source>
        <dbReference type="Proteomes" id="UP000243706"/>
    </source>
</evidence>
<dbReference type="InterPro" id="IPR001497">
    <property type="entry name" value="MethylDNA_cys_MeTrfase_AS"/>
</dbReference>
<evidence type="ECO:0000256" key="6">
    <source>
        <dbReference type="ARBA" id="ARBA00022763"/>
    </source>
</evidence>
<dbReference type="CDD" id="cd06445">
    <property type="entry name" value="ATase"/>
    <property type="match status" value="1"/>
</dbReference>
<comment type="similarity">
    <text evidence="2">Belongs to the MGMT family.</text>
</comment>
<dbReference type="PROSITE" id="PS00374">
    <property type="entry name" value="MGMT"/>
    <property type="match status" value="1"/>
</dbReference>
<keyword evidence="13" id="KW-1185">Reference proteome</keyword>
<evidence type="ECO:0000256" key="1">
    <source>
        <dbReference type="ARBA" id="ARBA00001286"/>
    </source>
</evidence>
<dbReference type="RefSeq" id="WP_095117443.1">
    <property type="nucleotide sequence ID" value="NZ_BMCB01000006.1"/>
</dbReference>
<comment type="catalytic activity">
    <reaction evidence="1">
        <text>a 4-O-methyl-thymidine in DNA + L-cysteinyl-[protein] = a thymidine in DNA + S-methyl-L-cysteinyl-[protein]</text>
        <dbReference type="Rhea" id="RHEA:53428"/>
        <dbReference type="Rhea" id="RHEA-COMP:10131"/>
        <dbReference type="Rhea" id="RHEA-COMP:10132"/>
        <dbReference type="Rhea" id="RHEA-COMP:13555"/>
        <dbReference type="Rhea" id="RHEA-COMP:13556"/>
        <dbReference type="ChEBI" id="CHEBI:29950"/>
        <dbReference type="ChEBI" id="CHEBI:82612"/>
        <dbReference type="ChEBI" id="CHEBI:137386"/>
        <dbReference type="ChEBI" id="CHEBI:137387"/>
        <dbReference type="EC" id="2.1.1.63"/>
    </reaction>
</comment>
<gene>
    <name evidence="11" type="primary">ogt</name>
    <name evidence="10" type="ORF">GCM10007183_13150</name>
    <name evidence="11" type="ORF">SAMEA4412661_01547</name>
</gene>
<keyword evidence="4 11" id="KW-0489">Methyltransferase</keyword>
<dbReference type="Gene3D" id="1.10.10.10">
    <property type="entry name" value="Winged helix-like DNA-binding domain superfamily/Winged helix DNA-binding domain"/>
    <property type="match status" value="1"/>
</dbReference>
<protein>
    <recommendedName>
        <fullName evidence="3">methylated-DNA--[protein]-cysteine S-methyltransferase</fullName>
        <ecNumber evidence="3">2.1.1.63</ecNumber>
    </recommendedName>
</protein>
<dbReference type="InterPro" id="IPR036217">
    <property type="entry name" value="MethylDNA_cys_MeTrfase_DNAb"/>
</dbReference>
<dbReference type="PANTHER" id="PTHR10815:SF13">
    <property type="entry name" value="METHYLATED-DNA--PROTEIN-CYSTEINE METHYLTRANSFERASE"/>
    <property type="match status" value="1"/>
</dbReference>
<dbReference type="EC" id="2.1.1.63" evidence="3"/>
<name>A0A240C6P3_9STAP</name>
<dbReference type="KEGG" id="smus:C7J88_04400"/>
<dbReference type="Gene3D" id="3.30.160.70">
    <property type="entry name" value="Methylated DNA-protein cysteine methyltransferase domain"/>
    <property type="match status" value="1"/>
</dbReference>
<dbReference type="FunFam" id="1.10.10.10:FF:000214">
    <property type="entry name" value="Methylated-DNA--protein-cysteine methyltransferase"/>
    <property type="match status" value="1"/>
</dbReference>
<dbReference type="InterPro" id="IPR036631">
    <property type="entry name" value="MGMT_N_sf"/>
</dbReference>
<evidence type="ECO:0000313" key="10">
    <source>
        <dbReference type="EMBL" id="GGA90302.1"/>
    </source>
</evidence>
<dbReference type="OrthoDB" id="9802228at2"/>
<dbReference type="GO" id="GO:0006281">
    <property type="term" value="P:DNA repair"/>
    <property type="evidence" value="ECO:0007669"/>
    <property type="project" value="UniProtKB-KW"/>
</dbReference>
<comment type="catalytic activity">
    <reaction evidence="8">
        <text>a 6-O-methyl-2'-deoxyguanosine in DNA + L-cysteinyl-[protein] = S-methyl-L-cysteinyl-[protein] + a 2'-deoxyguanosine in DNA</text>
        <dbReference type="Rhea" id="RHEA:24000"/>
        <dbReference type="Rhea" id="RHEA-COMP:10131"/>
        <dbReference type="Rhea" id="RHEA-COMP:10132"/>
        <dbReference type="Rhea" id="RHEA-COMP:11367"/>
        <dbReference type="Rhea" id="RHEA-COMP:11368"/>
        <dbReference type="ChEBI" id="CHEBI:29950"/>
        <dbReference type="ChEBI" id="CHEBI:82612"/>
        <dbReference type="ChEBI" id="CHEBI:85445"/>
        <dbReference type="ChEBI" id="CHEBI:85448"/>
        <dbReference type="EC" id="2.1.1.63"/>
    </reaction>
</comment>
<evidence type="ECO:0000313" key="11">
    <source>
        <dbReference type="EMBL" id="SNW03282.1"/>
    </source>
</evidence>
<dbReference type="AlphaFoldDB" id="A0A240C6P3"/>
<evidence type="ECO:0000313" key="13">
    <source>
        <dbReference type="Proteomes" id="UP000652995"/>
    </source>
</evidence>
<dbReference type="EMBL" id="BMCB01000006">
    <property type="protein sequence ID" value="GGA90302.1"/>
    <property type="molecule type" value="Genomic_DNA"/>
</dbReference>
<evidence type="ECO:0000256" key="8">
    <source>
        <dbReference type="ARBA" id="ARBA00049348"/>
    </source>
</evidence>
<evidence type="ECO:0000256" key="5">
    <source>
        <dbReference type="ARBA" id="ARBA00022679"/>
    </source>
</evidence>